<proteinExistence type="predicted"/>
<evidence type="ECO:0000256" key="1">
    <source>
        <dbReference type="SAM" id="MobiDB-lite"/>
    </source>
</evidence>
<name>A0ABD0W9B7_UMBPY</name>
<reference evidence="2 3" key="1">
    <citation type="submission" date="2024-06" db="EMBL/GenBank/DDBJ databases">
        <authorList>
            <person name="Pan Q."/>
            <person name="Wen M."/>
            <person name="Jouanno E."/>
            <person name="Zahm M."/>
            <person name="Klopp C."/>
            <person name="Cabau C."/>
            <person name="Louis A."/>
            <person name="Berthelot C."/>
            <person name="Parey E."/>
            <person name="Roest Crollius H."/>
            <person name="Montfort J."/>
            <person name="Robinson-Rechavi M."/>
            <person name="Bouchez O."/>
            <person name="Lampietro C."/>
            <person name="Lopez Roques C."/>
            <person name="Donnadieu C."/>
            <person name="Postlethwait J."/>
            <person name="Bobe J."/>
            <person name="Verreycken H."/>
            <person name="Guiguen Y."/>
        </authorList>
    </citation>
    <scope>NUCLEOTIDE SEQUENCE [LARGE SCALE GENOMIC DNA]</scope>
    <source>
        <strain evidence="2">Up_M1</strain>
        <tissue evidence="2">Testis</tissue>
    </source>
</reference>
<dbReference type="PANTHER" id="PTHR18949">
    <property type="entry name" value="CALDESMON"/>
    <property type="match status" value="1"/>
</dbReference>
<comment type="caution">
    <text evidence="2">The sequence shown here is derived from an EMBL/GenBank/DDBJ whole genome shotgun (WGS) entry which is preliminary data.</text>
</comment>
<gene>
    <name evidence="2" type="ORF">UPYG_G00262700</name>
</gene>
<evidence type="ECO:0000313" key="2">
    <source>
        <dbReference type="EMBL" id="KAL0968124.1"/>
    </source>
</evidence>
<dbReference type="PANTHER" id="PTHR18949:SF1">
    <property type="entry name" value="LYMPHOCYTE-SPECIFIC PROTEIN 1"/>
    <property type="match status" value="1"/>
</dbReference>
<dbReference type="EMBL" id="JAGEUA010000008">
    <property type="protein sequence ID" value="KAL0968124.1"/>
    <property type="molecule type" value="Genomic_DNA"/>
</dbReference>
<evidence type="ECO:0000313" key="3">
    <source>
        <dbReference type="Proteomes" id="UP001557470"/>
    </source>
</evidence>
<organism evidence="2 3">
    <name type="scientific">Umbra pygmaea</name>
    <name type="common">Eastern mudminnow</name>
    <dbReference type="NCBI Taxonomy" id="75934"/>
    <lineage>
        <taxon>Eukaryota</taxon>
        <taxon>Metazoa</taxon>
        <taxon>Chordata</taxon>
        <taxon>Craniata</taxon>
        <taxon>Vertebrata</taxon>
        <taxon>Euteleostomi</taxon>
        <taxon>Actinopterygii</taxon>
        <taxon>Neopterygii</taxon>
        <taxon>Teleostei</taxon>
        <taxon>Protacanthopterygii</taxon>
        <taxon>Esociformes</taxon>
        <taxon>Umbridae</taxon>
        <taxon>Umbra</taxon>
    </lineage>
</organism>
<dbReference type="AlphaFoldDB" id="A0ABD0W9B7"/>
<accession>A0ABD0W9B7</accession>
<sequence length="153" mass="17288">MSHAILRRNSSKQGLQNLLKITTQRSVEDAEEVERERRRRARETFRRMGSGGTSGPDEGALAEDGLYDSDLKPSISTPSMEEDEGFSDWTQRLERRRQQAQRMEVLSQAPEEQGHRPLNGPAKTPTSHALTASATTTSHLHIQHKDNRARRTS</sequence>
<feature type="region of interest" description="Disordered" evidence="1">
    <location>
        <begin position="25"/>
        <end position="153"/>
    </location>
</feature>
<protein>
    <submittedName>
        <fullName evidence="2">Uncharacterized protein</fullName>
    </submittedName>
</protein>
<keyword evidence="3" id="KW-1185">Reference proteome</keyword>
<dbReference type="Proteomes" id="UP001557470">
    <property type="component" value="Unassembled WGS sequence"/>
</dbReference>
<feature type="compositionally biased region" description="Low complexity" evidence="1">
    <location>
        <begin position="126"/>
        <end position="140"/>
    </location>
</feature>